<evidence type="ECO:0000256" key="3">
    <source>
        <dbReference type="ARBA" id="ARBA00022574"/>
    </source>
</evidence>
<dbReference type="InterPro" id="IPR020472">
    <property type="entry name" value="WD40_PAC1"/>
</dbReference>
<keyword evidence="7" id="KW-0106">Calcium</keyword>
<dbReference type="FunFam" id="1.10.533.10:FF:000014">
    <property type="entry name" value="Apoptotic protease-activating factor 1"/>
    <property type="match status" value="1"/>
</dbReference>
<dbReference type="AlphaFoldDB" id="A0A452G5X7"/>
<dbReference type="CDD" id="cd08323">
    <property type="entry name" value="CARD_APAF1"/>
    <property type="match status" value="1"/>
</dbReference>
<dbReference type="PIRSF" id="PIRSF037646">
    <property type="entry name" value="Apop_pept_activating-1"/>
    <property type="match status" value="1"/>
</dbReference>
<dbReference type="FunFam" id="2.130.10.10:FF:000135">
    <property type="entry name" value="Apoptotic protease-activating factor 1"/>
    <property type="match status" value="1"/>
</dbReference>
<dbReference type="FunFam" id="1.25.40.370:FF:000001">
    <property type="entry name" value="Apoptotic protease-activating factor 1"/>
    <property type="match status" value="1"/>
</dbReference>
<dbReference type="GO" id="GO:0097190">
    <property type="term" value="P:apoptotic signaling pathway"/>
    <property type="evidence" value="ECO:0007669"/>
    <property type="project" value="InterPro"/>
</dbReference>
<feature type="repeat" description="WD" evidence="12">
    <location>
        <begin position="1037"/>
        <end position="1071"/>
    </location>
</feature>
<dbReference type="InterPro" id="IPR002182">
    <property type="entry name" value="NB-ARC"/>
</dbReference>
<evidence type="ECO:0000313" key="15">
    <source>
        <dbReference type="Proteomes" id="UP000291000"/>
    </source>
</evidence>
<protein>
    <recommendedName>
        <fullName evidence="9 10">Apoptotic protease-activating factor 1</fullName>
        <shortName evidence="10">APAF-1</shortName>
    </recommendedName>
</protein>
<dbReference type="InterPro" id="IPR001315">
    <property type="entry name" value="CARD"/>
</dbReference>
<dbReference type="InterPro" id="IPR001680">
    <property type="entry name" value="WD40_rpt"/>
</dbReference>
<dbReference type="PROSITE" id="PS50294">
    <property type="entry name" value="WD_REPEATS_REGION"/>
    <property type="match status" value="5"/>
</dbReference>
<dbReference type="Gene3D" id="1.10.10.10">
    <property type="entry name" value="Winged helix-like DNA-binding domain superfamily/Winged helix DNA-binding domain"/>
    <property type="match status" value="1"/>
</dbReference>
<dbReference type="GeneTree" id="ENSGT00940000157710"/>
<comment type="subunit">
    <text evidence="10">Monomer. Oligomerizes upon binding of cytochrome c and dATP.</text>
</comment>
<dbReference type="InterPro" id="IPR015943">
    <property type="entry name" value="WD40/YVTN_repeat-like_dom_sf"/>
</dbReference>
<comment type="subcellular location">
    <subcellularLocation>
        <location evidence="1 10">Cytoplasm</location>
    </subcellularLocation>
</comment>
<sequence length="1205" mass="136917">MDAKARNCLLQHREALERDIKTSYIMDHMISNGVLTVSEEEKVKNEPTQRQRAAMLIKMILKKDNHSYISFYNALLHEGYRDLAALLHGGIPVVSSSDGKDSVSGITSYVRTVLCEGGVPQRPVVFVTRKKLVNAIQQKLSKLNGEPGWVTIYGMAGCGKSVLAAEAVRDHSFLEDCFPGGVHWVSVGKQDKSGLLMKLQNLCARLDQDESFSQRLPLNIEEAKDRLRILMLRKHPRSLLILDDIWDPWVLKAFDNQCRILLTTRDKSVTDSVMGPKYVVPVESGLGKEKALEILSLFVNMKKADLPEQAHSIIQECKGSPLVVSLIGALLRDFPNRWEYYLRQLQNKQFKRIRKSSSYDYEALDEAMSISVEMLREDIKDYYTDLSIVQKDVKVPTKVLCILWDLETEEVEDILQEFVNKSLLFCDRNGKSFLYYLHDLQVDFLTEKNRSQLQDLHKKMVTQFQRHHQLYSLTPDQEDCMYWYNFLAYHMASANMHKELCALMFSLDWIKAKTELVGPAHLIHEFVEYRHILDEKDGTDCENFQEFLSLNGHLLGRQPFPNIVQLGLCELETSEVYRQAKLQAKQEVDNGMLYLEWVNKKNMKNLSRLVVRPHTDAVYHACFSEDGQRIASCGADKTLQVFKAETGEKLLEIKAHEDEVLCCAFSADDRFIATCSVDKKVKLWDLNQEECRNTMFGHTNSVSHCRFSPDDQVLASCSADGTLKLWDVKSANERKSINVKQFFLNSEEPQEDLEVIVKCCSWSADGAKIMVAAKNKVFLFDIHTSGLLAEIHMGHHSTVQYCDFSPHNHLAVVALSQYCVELWSMDSGLKVADCRGHLSWVHCVMFSPDGSSFLTSSDDQTVRLWETKKVCKNSATVLKQEIDVVFQEKEVTVLAVDNIRRLQLINGNTGQIDYLTEAQVSCCCLSPHLQYLAFGAEDGAIQILELLNNRIFQSRNAHKTTVRHIQFTADGKTLISSSDDSAIQIWNWQSEDPFFLQAHQETVKDFKLLKNSRLLSWSFDGTVKVWNITTRRIEKDFVCHQDTVLSCDISSDGAKFSSTSADKTAKIWSFELLSPLHELRGHKGCVRCSSFSVDNTMLATGDDNGEIRMWNVSNGELLHLCAPISVEEGAATHGGWVTDLCFSPDNKMLVSAGGYLKWWNVVTGESSQTFYTNGTNLKKIHVSPDFKTYVTVDNLGILYILKILE</sequence>
<dbReference type="PRINTS" id="PR00320">
    <property type="entry name" value="GPROTEINBRPT"/>
</dbReference>
<feature type="repeat" description="WD" evidence="12">
    <location>
        <begin position="955"/>
        <end position="987"/>
    </location>
</feature>
<evidence type="ECO:0000256" key="1">
    <source>
        <dbReference type="ARBA" id="ARBA00004496"/>
    </source>
</evidence>
<dbReference type="Gene3D" id="1.25.40.370">
    <property type="match status" value="1"/>
</dbReference>
<evidence type="ECO:0000256" key="12">
    <source>
        <dbReference type="PROSITE-ProRule" id="PRU00221"/>
    </source>
</evidence>
<evidence type="ECO:0000259" key="13">
    <source>
        <dbReference type="PROSITE" id="PS50209"/>
    </source>
</evidence>
<reference evidence="14" key="3">
    <citation type="submission" date="2025-09" db="UniProtKB">
        <authorList>
            <consortium name="Ensembl"/>
        </authorList>
    </citation>
    <scope>IDENTIFICATION</scope>
</reference>
<keyword evidence="15" id="KW-1185">Reference proteome</keyword>
<dbReference type="PANTHER" id="PTHR22845:SF5">
    <property type="entry name" value="APOPTOTIC PROTEASE-ACTIVATING FACTOR 1"/>
    <property type="match status" value="1"/>
</dbReference>
<dbReference type="GO" id="GO:0043531">
    <property type="term" value="F:ADP binding"/>
    <property type="evidence" value="ECO:0007669"/>
    <property type="project" value="InterPro"/>
</dbReference>
<dbReference type="Pfam" id="PF21296">
    <property type="entry name" value="WHD_APAF1"/>
    <property type="match status" value="1"/>
</dbReference>
<dbReference type="Bgee" id="ENSCHIG00000026050">
    <property type="expression patterns" value="Expressed in thymus and 17 other cell types or tissues"/>
</dbReference>
<dbReference type="PRINTS" id="PR00364">
    <property type="entry name" value="DISEASERSIST"/>
</dbReference>
<feature type="repeat" description="WD" evidence="12">
    <location>
        <begin position="834"/>
        <end position="866"/>
    </location>
</feature>
<gene>
    <name evidence="14" type="primary">APAF1</name>
</gene>
<dbReference type="GO" id="GO:0005524">
    <property type="term" value="F:ATP binding"/>
    <property type="evidence" value="ECO:0007669"/>
    <property type="project" value="UniProtKB-UniRule"/>
</dbReference>
<keyword evidence="6 10" id="KW-0547">Nucleotide-binding</keyword>
<dbReference type="Pfam" id="PF12894">
    <property type="entry name" value="ANAPC4_WD40"/>
    <property type="match status" value="1"/>
</dbReference>
<evidence type="ECO:0000313" key="14">
    <source>
        <dbReference type="Ensembl" id="ENSCHIP00000031983.1"/>
    </source>
</evidence>
<keyword evidence="8 10" id="KW-0067">ATP-binding</keyword>
<feature type="repeat" description="WD" evidence="12">
    <location>
        <begin position="611"/>
        <end position="652"/>
    </location>
</feature>
<organism evidence="14 15">
    <name type="scientific">Capra hircus</name>
    <name type="common">Goat</name>
    <dbReference type="NCBI Taxonomy" id="9925"/>
    <lineage>
        <taxon>Eukaryota</taxon>
        <taxon>Metazoa</taxon>
        <taxon>Chordata</taxon>
        <taxon>Craniata</taxon>
        <taxon>Vertebrata</taxon>
        <taxon>Euteleostomi</taxon>
        <taxon>Mammalia</taxon>
        <taxon>Eutheria</taxon>
        <taxon>Laurasiatheria</taxon>
        <taxon>Artiodactyla</taxon>
        <taxon>Ruminantia</taxon>
        <taxon>Pecora</taxon>
        <taxon>Bovidae</taxon>
        <taxon>Caprinae</taxon>
        <taxon>Capra</taxon>
    </lineage>
</organism>
<dbReference type="InterPro" id="IPR011029">
    <property type="entry name" value="DEATH-like_dom_sf"/>
</dbReference>
<dbReference type="GO" id="GO:0042981">
    <property type="term" value="P:regulation of apoptotic process"/>
    <property type="evidence" value="ECO:0007669"/>
    <property type="project" value="InterPro"/>
</dbReference>
<dbReference type="Pfam" id="PF17908">
    <property type="entry name" value="APAF1_C"/>
    <property type="match status" value="1"/>
</dbReference>
<dbReference type="InterPro" id="IPR017251">
    <property type="entry name" value="Apaf-1"/>
</dbReference>
<evidence type="ECO:0000256" key="6">
    <source>
        <dbReference type="ARBA" id="ARBA00022741"/>
    </source>
</evidence>
<feature type="repeat" description="WD" evidence="12">
    <location>
        <begin position="1079"/>
        <end position="1120"/>
    </location>
</feature>
<dbReference type="Gene3D" id="1.10.533.10">
    <property type="entry name" value="Death Domain, Fas"/>
    <property type="match status" value="1"/>
</dbReference>
<dbReference type="FunFam" id="1.10.8.430:FF:000001">
    <property type="entry name" value="Apoptotic protease-activating factor 1"/>
    <property type="match status" value="1"/>
</dbReference>
<dbReference type="InterPro" id="IPR019775">
    <property type="entry name" value="WD40_repeat_CS"/>
</dbReference>
<dbReference type="Gene3D" id="3.40.50.300">
    <property type="entry name" value="P-loop containing nucleotide triphosphate hydrolases"/>
    <property type="match status" value="1"/>
</dbReference>
<dbReference type="InterPro" id="IPR036322">
    <property type="entry name" value="WD40_repeat_dom_sf"/>
</dbReference>
<dbReference type="Pfam" id="PF00931">
    <property type="entry name" value="NB-ARC"/>
    <property type="match status" value="1"/>
</dbReference>
<name>A0A452G5X7_CAPHI</name>
<comment type="function">
    <text evidence="10">Oligomeric Apaf-1 mediates the cytochrome c-dependent autocatalytic activation of pro-caspase-9 (Apaf-3), leading to the activation of caspase-3 and apoptosis. This activation requires ATP.</text>
</comment>
<dbReference type="Ensembl" id="ENSCHIT00000039858.1">
    <property type="protein sequence ID" value="ENSCHIP00000031983.1"/>
    <property type="gene ID" value="ENSCHIG00000026050.1"/>
</dbReference>
<feature type="repeat" description="WD" evidence="12">
    <location>
        <begin position="996"/>
        <end position="1036"/>
    </location>
</feature>
<dbReference type="PROSITE" id="PS50209">
    <property type="entry name" value="CARD"/>
    <property type="match status" value="1"/>
</dbReference>
<dbReference type="SMART" id="SM00320">
    <property type="entry name" value="WD40"/>
    <property type="match status" value="12"/>
</dbReference>
<dbReference type="GO" id="GO:0048731">
    <property type="term" value="P:system development"/>
    <property type="evidence" value="ECO:0007669"/>
    <property type="project" value="UniProtKB-ARBA"/>
</dbReference>
<keyword evidence="3 12" id="KW-0853">WD repeat</keyword>
<dbReference type="SUPFAM" id="SSF50978">
    <property type="entry name" value="WD40 repeat-like"/>
    <property type="match status" value="2"/>
</dbReference>
<dbReference type="FunFam" id="3.40.50.300:FF:000502">
    <property type="entry name" value="Apoptotic protease-activating factor 1"/>
    <property type="match status" value="1"/>
</dbReference>
<dbReference type="InterPro" id="IPR024977">
    <property type="entry name" value="Apc4-like_WD40_dom"/>
</dbReference>
<evidence type="ECO:0000256" key="4">
    <source>
        <dbReference type="ARBA" id="ARBA00022703"/>
    </source>
</evidence>
<dbReference type="PROSITE" id="PS00678">
    <property type="entry name" value="WD_REPEATS_1"/>
    <property type="match status" value="3"/>
</dbReference>
<dbReference type="InterPro" id="IPR036388">
    <property type="entry name" value="WH-like_DNA-bd_sf"/>
</dbReference>
<dbReference type="InterPro" id="IPR027417">
    <property type="entry name" value="P-loop_NTPase"/>
</dbReference>
<feature type="repeat" description="WD" evidence="12">
    <location>
        <begin position="653"/>
        <end position="694"/>
    </location>
</feature>
<dbReference type="SUPFAM" id="SSF52540">
    <property type="entry name" value="P-loop containing nucleoside triphosphate hydrolases"/>
    <property type="match status" value="1"/>
</dbReference>
<feature type="repeat" description="WD" evidence="12">
    <location>
        <begin position="695"/>
        <end position="736"/>
    </location>
</feature>
<dbReference type="Pfam" id="PF00400">
    <property type="entry name" value="WD40"/>
    <property type="match status" value="7"/>
</dbReference>
<reference evidence="14" key="2">
    <citation type="submission" date="2025-08" db="UniProtKB">
        <authorList>
            <consortium name="Ensembl"/>
        </authorList>
    </citation>
    <scope>IDENTIFICATION</scope>
</reference>
<dbReference type="InterPro" id="IPR041452">
    <property type="entry name" value="APAF1_C"/>
</dbReference>
<dbReference type="Gene3D" id="1.10.8.430">
    <property type="entry name" value="Helical domain of apoptotic protease-activating factors"/>
    <property type="match status" value="1"/>
</dbReference>
<dbReference type="EMBL" id="LWLT01000005">
    <property type="status" value="NOT_ANNOTATED_CDS"/>
    <property type="molecule type" value="Genomic_DNA"/>
</dbReference>
<keyword evidence="5" id="KW-0677">Repeat</keyword>
<dbReference type="Pfam" id="PF00619">
    <property type="entry name" value="CARD"/>
    <property type="match status" value="1"/>
</dbReference>
<dbReference type="GO" id="GO:0043293">
    <property type="term" value="C:apoptosome"/>
    <property type="evidence" value="ECO:0007669"/>
    <property type="project" value="InterPro"/>
</dbReference>
<evidence type="ECO:0000256" key="7">
    <source>
        <dbReference type="ARBA" id="ARBA00022837"/>
    </source>
</evidence>
<dbReference type="InterPro" id="IPR042197">
    <property type="entry name" value="Apaf_helical"/>
</dbReference>
<accession>A0A452G5X7</accession>
<evidence type="ECO:0000256" key="5">
    <source>
        <dbReference type="ARBA" id="ARBA00022737"/>
    </source>
</evidence>
<evidence type="ECO:0000256" key="10">
    <source>
        <dbReference type="PIRNR" id="PIRNR037646"/>
    </source>
</evidence>
<dbReference type="Proteomes" id="UP000291000">
    <property type="component" value="Chromosome 5"/>
</dbReference>
<dbReference type="CDD" id="cd00200">
    <property type="entry name" value="WD40"/>
    <property type="match status" value="2"/>
</dbReference>
<evidence type="ECO:0000256" key="8">
    <source>
        <dbReference type="ARBA" id="ARBA00022840"/>
    </source>
</evidence>
<keyword evidence="2 10" id="KW-0963">Cytoplasm</keyword>
<evidence type="ECO:0000256" key="11">
    <source>
        <dbReference type="PIRSR" id="PIRSR037646-50"/>
    </source>
</evidence>
<dbReference type="InterPro" id="IPR037963">
    <property type="entry name" value="APAF1_CARD_dom"/>
</dbReference>
<feature type="domain" description="CARD" evidence="13">
    <location>
        <begin position="1"/>
        <end position="90"/>
    </location>
</feature>
<dbReference type="PROSITE" id="PS50082">
    <property type="entry name" value="WD_REPEATS_2"/>
    <property type="match status" value="8"/>
</dbReference>
<evidence type="ECO:0000256" key="2">
    <source>
        <dbReference type="ARBA" id="ARBA00022490"/>
    </source>
</evidence>
<dbReference type="FunFam" id="2.130.10.10:FF:000196">
    <property type="entry name" value="Apoptotic protease-activating factor 1"/>
    <property type="match status" value="1"/>
</dbReference>
<feature type="binding site" evidence="11">
    <location>
        <position position="265"/>
    </location>
    <ligand>
        <name>ATP</name>
        <dbReference type="ChEBI" id="CHEBI:30616"/>
    </ligand>
</feature>
<dbReference type="Gene3D" id="2.130.10.10">
    <property type="entry name" value="YVTN repeat-like/Quinoprotein amine dehydrogenase"/>
    <property type="match status" value="3"/>
</dbReference>
<dbReference type="FunFam" id="1.10.10.10:FF:000204">
    <property type="entry name" value="Apoptotic protease-activating factor 1"/>
    <property type="match status" value="1"/>
</dbReference>
<keyword evidence="4 10" id="KW-0053">Apoptosis</keyword>
<dbReference type="SUPFAM" id="SSF47986">
    <property type="entry name" value="DEATH domain"/>
    <property type="match status" value="1"/>
</dbReference>
<reference evidence="14 15" key="1">
    <citation type="submission" date="2016-04" db="EMBL/GenBank/DDBJ databases">
        <title>Polished mammalian reference genomes with single-molecule sequencing and chromosome conformation capture applied to the Capra hircus genome.</title>
        <authorList>
            <person name="Bickhart D.M."/>
            <person name="Koren S."/>
            <person name="Rosen B."/>
            <person name="Hastie A."/>
            <person name="Liachko I."/>
            <person name="Sullivan S.T."/>
            <person name="Burton J."/>
            <person name="Sayre B.L."/>
            <person name="Huson H.J."/>
            <person name="Lee J."/>
            <person name="Lam E."/>
            <person name="Kelley C.M."/>
            <person name="Hutchison J.L."/>
            <person name="Zhou Y."/>
            <person name="Sun J."/>
            <person name="Crisa A."/>
            <person name="Schwartz J.C."/>
            <person name="Hammond J.A."/>
            <person name="Schroeder S.G."/>
            <person name="Liu G.E."/>
            <person name="Dunham M."/>
            <person name="Shendure J."/>
            <person name="Sonstegard T.S."/>
            <person name="Phillippy A.M."/>
            <person name="Van Tassell C.P."/>
            <person name="Smith T.P."/>
        </authorList>
    </citation>
    <scope>NUCLEOTIDE SEQUENCE [LARGE SCALE GENOMIC DNA]</scope>
</reference>
<evidence type="ECO:0000256" key="9">
    <source>
        <dbReference type="ARBA" id="ARBA00073202"/>
    </source>
</evidence>
<dbReference type="InterPro" id="IPR048975">
    <property type="entry name" value="WHD_APAF1"/>
</dbReference>
<proteinExistence type="predicted"/>
<dbReference type="PANTHER" id="PTHR22845">
    <property type="entry name" value="APOPTOTIC PROTEASE-ACTIVATING FACTOR 1"/>
    <property type="match status" value="1"/>
</dbReference>
<feature type="binding site" evidence="11">
    <location>
        <begin position="154"/>
        <end position="161"/>
    </location>
    <ligand>
        <name>ATP</name>
        <dbReference type="ChEBI" id="CHEBI:30616"/>
    </ligand>
</feature>